<gene>
    <name evidence="2" type="ORF">Q9L58_003428</name>
</gene>
<dbReference type="Pfam" id="PF04669">
    <property type="entry name" value="PBDC1"/>
    <property type="match status" value="1"/>
</dbReference>
<name>A0ABR3GNM5_9PEZI</name>
<dbReference type="InterPro" id="IPR021148">
    <property type="entry name" value="Polysacc_synth_dom"/>
</dbReference>
<feature type="domain" description="Polysaccharide biosynthesis" evidence="1">
    <location>
        <begin position="18"/>
        <end position="121"/>
    </location>
</feature>
<dbReference type="PANTHER" id="PTHR13410:SF9">
    <property type="entry name" value="PROTEIN PBDC1"/>
    <property type="match status" value="1"/>
</dbReference>
<proteinExistence type="predicted"/>
<protein>
    <recommendedName>
        <fullName evidence="1">Polysaccharide biosynthesis domain-containing protein</fullName>
    </recommendedName>
</protein>
<evidence type="ECO:0000313" key="3">
    <source>
        <dbReference type="Proteomes" id="UP001447188"/>
    </source>
</evidence>
<comment type="caution">
    <text evidence="2">The sequence shown here is derived from an EMBL/GenBank/DDBJ whole genome shotgun (WGS) entry which is preliminary data.</text>
</comment>
<dbReference type="PANTHER" id="PTHR13410">
    <property type="entry name" value="PROTEIN PBDC1"/>
    <property type="match status" value="1"/>
</dbReference>
<dbReference type="Gene3D" id="1.10.3560.10">
    <property type="entry name" value="yst0336 like domain"/>
    <property type="match status" value="1"/>
</dbReference>
<evidence type="ECO:0000313" key="2">
    <source>
        <dbReference type="EMBL" id="KAL0637539.1"/>
    </source>
</evidence>
<evidence type="ECO:0000259" key="1">
    <source>
        <dbReference type="Pfam" id="PF04669"/>
    </source>
</evidence>
<reference evidence="2 3" key="1">
    <citation type="submission" date="2024-02" db="EMBL/GenBank/DDBJ databases">
        <title>Discinaceae phylogenomics.</title>
        <authorList>
            <person name="Dirks A.C."/>
            <person name="James T.Y."/>
        </authorList>
    </citation>
    <scope>NUCLEOTIDE SEQUENCE [LARGE SCALE GENOMIC DNA]</scope>
    <source>
        <strain evidence="2 3">ACD0624</strain>
    </source>
</reference>
<accession>A0ABR3GNM5</accession>
<dbReference type="InterPro" id="IPR023139">
    <property type="entry name" value="PBDC1-like_dom_sf"/>
</dbReference>
<dbReference type="EMBL" id="JBBBZM010000033">
    <property type="protein sequence ID" value="KAL0637539.1"/>
    <property type="molecule type" value="Genomic_DNA"/>
</dbReference>
<dbReference type="InterPro" id="IPR008476">
    <property type="entry name" value="PBDC1_metazoa/fungi"/>
</dbReference>
<organism evidence="2 3">
    <name type="scientific">Discina gigas</name>
    <dbReference type="NCBI Taxonomy" id="1032678"/>
    <lineage>
        <taxon>Eukaryota</taxon>
        <taxon>Fungi</taxon>
        <taxon>Dikarya</taxon>
        <taxon>Ascomycota</taxon>
        <taxon>Pezizomycotina</taxon>
        <taxon>Pezizomycetes</taxon>
        <taxon>Pezizales</taxon>
        <taxon>Discinaceae</taxon>
        <taxon>Discina</taxon>
    </lineage>
</organism>
<keyword evidence="3" id="KW-1185">Reference proteome</keyword>
<dbReference type="Proteomes" id="UP001447188">
    <property type="component" value="Unassembled WGS sequence"/>
</dbReference>
<sequence length="129" mass="15207">MSVSTTFKAEEAENFEDIEKQFAVKAVNHAQTYWSILERRKGSELRLTRMDQEIYDHLMEVFPDFNSAVPLDEDEMKSRVGKEKWRLFMSKYEKKIEDYNFGTLLRTDGKAEYGERTTIFGRHILTPLG</sequence>